<evidence type="ECO:0000256" key="6">
    <source>
        <dbReference type="SAM" id="Phobius"/>
    </source>
</evidence>
<protein>
    <submittedName>
        <fullName evidence="8">Tartrate transporter</fullName>
    </submittedName>
</protein>
<feature type="transmembrane region" description="Helical" evidence="6">
    <location>
        <begin position="335"/>
        <end position="358"/>
    </location>
</feature>
<dbReference type="Gene3D" id="1.20.1250.20">
    <property type="entry name" value="MFS general substrate transporter like domains"/>
    <property type="match status" value="2"/>
</dbReference>
<feature type="transmembrane region" description="Helical" evidence="6">
    <location>
        <begin position="457"/>
        <end position="477"/>
    </location>
</feature>
<dbReference type="InterPro" id="IPR020846">
    <property type="entry name" value="MFS_dom"/>
</dbReference>
<dbReference type="GeneID" id="3878742"/>
<dbReference type="Pfam" id="PF07690">
    <property type="entry name" value="MFS_1"/>
    <property type="match status" value="1"/>
</dbReference>
<dbReference type="Proteomes" id="UP000001805">
    <property type="component" value="Chromosome 4, Linkage Group IV"/>
</dbReference>
<feature type="domain" description="Major facilitator superfamily (MFS) profile" evidence="7">
    <location>
        <begin position="101"/>
        <end position="515"/>
    </location>
</feature>
<dbReference type="AlphaFoldDB" id="Q7SAC5"/>
<keyword evidence="3 6" id="KW-0812">Transmembrane</keyword>
<dbReference type="KEGG" id="ncr:NCU06305"/>
<organism evidence="8 9">
    <name type="scientific">Neurospora crassa (strain ATCC 24698 / 74-OR23-1A / CBS 708.71 / DSM 1257 / FGSC 987)</name>
    <dbReference type="NCBI Taxonomy" id="367110"/>
    <lineage>
        <taxon>Eukaryota</taxon>
        <taxon>Fungi</taxon>
        <taxon>Dikarya</taxon>
        <taxon>Ascomycota</taxon>
        <taxon>Pezizomycotina</taxon>
        <taxon>Sordariomycetes</taxon>
        <taxon>Sordariomycetidae</taxon>
        <taxon>Sordariales</taxon>
        <taxon>Sordariaceae</taxon>
        <taxon>Neurospora</taxon>
    </lineage>
</organism>
<feature type="transmembrane region" description="Helical" evidence="6">
    <location>
        <begin position="137"/>
        <end position="155"/>
    </location>
</feature>
<feature type="transmembrane region" description="Helical" evidence="6">
    <location>
        <begin position="425"/>
        <end position="445"/>
    </location>
</feature>
<dbReference type="FunFam" id="1.20.1250.20:FF:000057">
    <property type="entry name" value="MFS general substrate transporter"/>
    <property type="match status" value="1"/>
</dbReference>
<dbReference type="PaxDb" id="5141-EFNCRP00000006104"/>
<dbReference type="PANTHER" id="PTHR43791">
    <property type="entry name" value="PERMEASE-RELATED"/>
    <property type="match status" value="1"/>
</dbReference>
<keyword evidence="5 6" id="KW-0472">Membrane</keyword>
<accession>Q7SAC5</accession>
<feature type="transmembrane region" description="Helical" evidence="6">
    <location>
        <begin position="364"/>
        <end position="386"/>
    </location>
</feature>
<keyword evidence="2" id="KW-0813">Transport</keyword>
<proteinExistence type="predicted"/>
<feature type="transmembrane region" description="Helical" evidence="6">
    <location>
        <begin position="398"/>
        <end position="419"/>
    </location>
</feature>
<evidence type="ECO:0000256" key="5">
    <source>
        <dbReference type="ARBA" id="ARBA00023136"/>
    </source>
</evidence>
<dbReference type="RefSeq" id="XP_962567.2">
    <property type="nucleotide sequence ID" value="XM_957474.2"/>
</dbReference>
<feature type="transmembrane region" description="Helical" evidence="6">
    <location>
        <begin position="228"/>
        <end position="250"/>
    </location>
</feature>
<evidence type="ECO:0000256" key="3">
    <source>
        <dbReference type="ARBA" id="ARBA00022692"/>
    </source>
</evidence>
<feature type="transmembrane region" description="Helical" evidence="6">
    <location>
        <begin position="489"/>
        <end position="510"/>
    </location>
</feature>
<dbReference type="PANTHER" id="PTHR43791:SF6">
    <property type="entry name" value="TRANSPORTER, PUTATIVE (AFU_ORTHOLOGUE AFUA_1G16690)-RELATED"/>
    <property type="match status" value="1"/>
</dbReference>
<feature type="transmembrane region" description="Helical" evidence="6">
    <location>
        <begin position="193"/>
        <end position="216"/>
    </location>
</feature>
<keyword evidence="9" id="KW-1185">Reference proteome</keyword>
<comment type="subcellular location">
    <subcellularLocation>
        <location evidence="1">Membrane</location>
        <topology evidence="1">Multi-pass membrane protein</topology>
    </subcellularLocation>
</comment>
<evidence type="ECO:0000313" key="9">
    <source>
        <dbReference type="Proteomes" id="UP000001805"/>
    </source>
</evidence>
<dbReference type="FunFam" id="1.20.1250.20:FF:000013">
    <property type="entry name" value="MFS general substrate transporter"/>
    <property type="match status" value="1"/>
</dbReference>
<evidence type="ECO:0000256" key="1">
    <source>
        <dbReference type="ARBA" id="ARBA00004141"/>
    </source>
</evidence>
<sequence>MRPVCHPHPDNPFSSSCSCFVWSGSVVFLCHLAYPPPYNTYSMARHGGRDSLSGIEKPAVEASENYTHNEQPNTGNLNVRAMDPEERIRIEKSLLRKLDARCSYFVVIYILNYLDRNNIGAARLKGLQEDLKLTDTQYATCLSILYVGYILMQIPSNMFINRIPRPSLYISAVMAIWGLISTLTGLAKGFGGMVAIRFLLGFVEAAFLPGALLILSKWYTRRELTKRNAILFCGNLISNAFSSLVGAGVLSNMDGVLGHRAWRWLFYIEGAATMFVAVMAAFILPDLPTNSRGFTEEELLVAQLRMTEDVGEADSDSADMGTFDGLIMVVKDWKVYLMMLTFTAYTTGLSFNAFFPTLTGTLGLAYVPTLLLSAPPWVFACIFSLINAWHSDRKQEKFGHIVGPICMGLVGFVISMATLNKAARYVALFLQAGSYAGFIVFYSWISSSFPRPPAKRAVALAMINAFSQLGNVAGSYVWDLKENGYRKSYGIVTAMFGVTVVGCWVIRMVLVDQNKKLAHGEESAWEVHDDVANQTARVEGLKSEGADLKPQIGFRYLV</sequence>
<dbReference type="EMBL" id="CM002239">
    <property type="protein sequence ID" value="EAA33331.2"/>
    <property type="molecule type" value="Genomic_DNA"/>
</dbReference>
<dbReference type="GO" id="GO:0016020">
    <property type="term" value="C:membrane"/>
    <property type="evidence" value="ECO:0000318"/>
    <property type="project" value="GO_Central"/>
</dbReference>
<dbReference type="InterPro" id="IPR036259">
    <property type="entry name" value="MFS_trans_sf"/>
</dbReference>
<dbReference type="InParanoid" id="Q7SAC5"/>
<dbReference type="HOGENOM" id="CLU_001265_0_6_1"/>
<reference evidence="8 9" key="1">
    <citation type="journal article" date="2003" name="Nature">
        <title>The genome sequence of the filamentous fungus Neurospora crassa.</title>
        <authorList>
            <person name="Galagan J.E."/>
            <person name="Calvo S.E."/>
            <person name="Borkovich K.A."/>
            <person name="Selker E.U."/>
            <person name="Read N.D."/>
            <person name="Jaffe D."/>
            <person name="FitzHugh W."/>
            <person name="Ma L.J."/>
            <person name="Smirnov S."/>
            <person name="Purcell S."/>
            <person name="Rehman B."/>
            <person name="Elkins T."/>
            <person name="Engels R."/>
            <person name="Wang S."/>
            <person name="Nielsen C.B."/>
            <person name="Butler J."/>
            <person name="Endrizzi M."/>
            <person name="Qui D."/>
            <person name="Ianakiev P."/>
            <person name="Bell-Pedersen D."/>
            <person name="Nelson M.A."/>
            <person name="Werner-Washburne M."/>
            <person name="Selitrennikoff C.P."/>
            <person name="Kinsey J.A."/>
            <person name="Braun E.L."/>
            <person name="Zelter A."/>
            <person name="Schulte U."/>
            <person name="Kothe G.O."/>
            <person name="Jedd G."/>
            <person name="Mewes W."/>
            <person name="Staben C."/>
            <person name="Marcotte E."/>
            <person name="Greenberg D."/>
            <person name="Roy A."/>
            <person name="Foley K."/>
            <person name="Naylor J."/>
            <person name="Stange-Thomann N."/>
            <person name="Barrett R."/>
            <person name="Gnerre S."/>
            <person name="Kamal M."/>
            <person name="Kamvysselis M."/>
            <person name="Mauceli E."/>
            <person name="Bielke C."/>
            <person name="Rudd S."/>
            <person name="Frishman D."/>
            <person name="Krystofova S."/>
            <person name="Rasmussen C."/>
            <person name="Metzenberg R.L."/>
            <person name="Perkins D.D."/>
            <person name="Kroken S."/>
            <person name="Cogoni C."/>
            <person name="Macino G."/>
            <person name="Catcheside D."/>
            <person name="Li W."/>
            <person name="Pratt R.J."/>
            <person name="Osmani S.A."/>
            <person name="DeSouza C.P."/>
            <person name="Glass L."/>
            <person name="Orbach M.J."/>
            <person name="Berglund J.A."/>
            <person name="Voelker R."/>
            <person name="Yarden O."/>
            <person name="Plamann M."/>
            <person name="Seiler S."/>
            <person name="Dunlap J."/>
            <person name="Radford A."/>
            <person name="Aramayo R."/>
            <person name="Natvig D.O."/>
            <person name="Alex L.A."/>
            <person name="Mannhaupt G."/>
            <person name="Ebbole D.J."/>
            <person name="Freitag M."/>
            <person name="Paulsen I."/>
            <person name="Sachs M.S."/>
            <person name="Lander E.S."/>
            <person name="Nusbaum C."/>
            <person name="Birren B."/>
        </authorList>
    </citation>
    <scope>NUCLEOTIDE SEQUENCE [LARGE SCALE GENOMIC DNA]</scope>
    <source>
        <strain evidence="9">ATCC 24698 / 74-OR23-1A / CBS 708.71 / DSM 1257 / FGSC 987</strain>
    </source>
</reference>
<feature type="transmembrane region" description="Helical" evidence="6">
    <location>
        <begin position="12"/>
        <end position="34"/>
    </location>
</feature>
<evidence type="ECO:0000313" key="8">
    <source>
        <dbReference type="EMBL" id="EAA33331.2"/>
    </source>
</evidence>
<evidence type="ECO:0000256" key="4">
    <source>
        <dbReference type="ARBA" id="ARBA00022989"/>
    </source>
</evidence>
<evidence type="ECO:0000256" key="2">
    <source>
        <dbReference type="ARBA" id="ARBA00022448"/>
    </source>
</evidence>
<dbReference type="VEuPathDB" id="FungiDB:NCU06305"/>
<feature type="transmembrane region" description="Helical" evidence="6">
    <location>
        <begin position="167"/>
        <end position="187"/>
    </location>
</feature>
<dbReference type="SUPFAM" id="SSF103473">
    <property type="entry name" value="MFS general substrate transporter"/>
    <property type="match status" value="1"/>
</dbReference>
<name>Q7SAC5_NEUCR</name>
<evidence type="ECO:0000259" key="7">
    <source>
        <dbReference type="PROSITE" id="PS50850"/>
    </source>
</evidence>
<gene>
    <name evidence="8" type="ORF">NCU06305</name>
</gene>
<dbReference type="OrthoDB" id="2250022at2759"/>
<keyword evidence="4 6" id="KW-1133">Transmembrane helix</keyword>
<feature type="transmembrane region" description="Helical" evidence="6">
    <location>
        <begin position="262"/>
        <end position="284"/>
    </location>
</feature>
<dbReference type="PROSITE" id="PS50850">
    <property type="entry name" value="MFS"/>
    <property type="match status" value="1"/>
</dbReference>
<dbReference type="GO" id="GO:0022857">
    <property type="term" value="F:transmembrane transporter activity"/>
    <property type="evidence" value="ECO:0000318"/>
    <property type="project" value="GO_Central"/>
</dbReference>
<dbReference type="InterPro" id="IPR011701">
    <property type="entry name" value="MFS"/>
</dbReference>